<dbReference type="InterPro" id="IPR011766">
    <property type="entry name" value="TPP_enzyme_TPP-bd"/>
</dbReference>
<dbReference type="InterPro" id="IPR029061">
    <property type="entry name" value="THDP-binding"/>
</dbReference>
<keyword evidence="2 3" id="KW-0786">Thiamine pyrophosphate</keyword>
<evidence type="ECO:0000256" key="3">
    <source>
        <dbReference type="RuleBase" id="RU362132"/>
    </source>
</evidence>
<evidence type="ECO:0000259" key="6">
    <source>
        <dbReference type="Pfam" id="PF02776"/>
    </source>
</evidence>
<dbReference type="GO" id="GO:0019752">
    <property type="term" value="P:carboxylic acid metabolic process"/>
    <property type="evidence" value="ECO:0007669"/>
    <property type="project" value="UniProtKB-ARBA"/>
</dbReference>
<dbReference type="InterPro" id="IPR012000">
    <property type="entry name" value="Thiamin_PyroP_enz_cen_dom"/>
</dbReference>
<dbReference type="InterPro" id="IPR045229">
    <property type="entry name" value="TPP_enz"/>
</dbReference>
<gene>
    <name evidence="7" type="ORF">SAMN05216337_105713</name>
</gene>
<dbReference type="Gene3D" id="3.40.50.970">
    <property type="match status" value="2"/>
</dbReference>
<feature type="domain" description="Thiamine pyrophosphate enzyme N-terminal TPP-binding" evidence="6">
    <location>
        <begin position="1"/>
        <end position="109"/>
    </location>
</feature>
<dbReference type="PANTHER" id="PTHR18968">
    <property type="entry name" value="THIAMINE PYROPHOSPHATE ENZYMES"/>
    <property type="match status" value="1"/>
</dbReference>
<dbReference type="SUPFAM" id="SSF52518">
    <property type="entry name" value="Thiamin diphosphate-binding fold (THDP-binding)"/>
    <property type="match status" value="2"/>
</dbReference>
<dbReference type="GO" id="GO:0000287">
    <property type="term" value="F:magnesium ion binding"/>
    <property type="evidence" value="ECO:0007669"/>
    <property type="project" value="InterPro"/>
</dbReference>
<dbReference type="CDD" id="cd07035">
    <property type="entry name" value="TPP_PYR_POX_like"/>
    <property type="match status" value="1"/>
</dbReference>
<dbReference type="PROSITE" id="PS00187">
    <property type="entry name" value="TPP_ENZYMES"/>
    <property type="match status" value="1"/>
</dbReference>
<accession>A0A1G7LB76</accession>
<dbReference type="EMBL" id="FMZW01000057">
    <property type="protein sequence ID" value="SDF46703.1"/>
    <property type="molecule type" value="Genomic_DNA"/>
</dbReference>
<evidence type="ECO:0000259" key="4">
    <source>
        <dbReference type="Pfam" id="PF00205"/>
    </source>
</evidence>
<dbReference type="Pfam" id="PF02776">
    <property type="entry name" value="TPP_enzyme_N"/>
    <property type="match status" value="1"/>
</dbReference>
<evidence type="ECO:0000259" key="5">
    <source>
        <dbReference type="Pfam" id="PF02775"/>
    </source>
</evidence>
<evidence type="ECO:0000256" key="2">
    <source>
        <dbReference type="ARBA" id="ARBA00023052"/>
    </source>
</evidence>
<dbReference type="GO" id="GO:0003984">
    <property type="term" value="F:acetolactate synthase activity"/>
    <property type="evidence" value="ECO:0007669"/>
    <property type="project" value="TreeGrafter"/>
</dbReference>
<dbReference type="InterPro" id="IPR012001">
    <property type="entry name" value="Thiamin_PyroP_enz_TPP-bd_dom"/>
</dbReference>
<comment type="similarity">
    <text evidence="1 3">Belongs to the TPP enzyme family.</text>
</comment>
<evidence type="ECO:0000256" key="1">
    <source>
        <dbReference type="ARBA" id="ARBA00007812"/>
    </source>
</evidence>
<sequence>MRGRRVLMESFVSHGVRHIFGNPGTTETPLLDSLPAFPQLEYIMALHEGVAVSAASFYAQASGRVTVANLHVAPGLGNGIGSLYGALKAGSPVVVTAGQQDTRMRLKNPLLGHDLVAMAAPVTKWSVQIERADEIAPIMRRAFKVATDAPQGPVFVSLPIDVMEQETAVDALAPDNLWRSTRPDPAGIEALVALLLKSKKPAIIAGDDVARSGGEQALVALTEAIGATVWFEGLRHHAPFPTSHPSYRQSLPGDARQVRKALGDIDLVLLIGGPFFEDIWFALGGHIPDGASVLQIEASAERLALNNRLDAGIVGDIAVSVGALSEAVRAKASADFRQAAQNRNAALAELQAKEKEAYRARVEKSWDRQPTAMPRVTAELRRGLPDDVVIVDESITASLDLARAFDYRGFGDYFGGRGGGIGQGLAGAIGVKVAMPDRPVVAISGDGSAMYAIQALWTAAHHRLAIVFVVLANREYRILKHNVDVWRQNFEAGTQHPYQNMDITGPALDFVHLAAGMGVEAVRVEKADDIAGAVAKAVAAQRPYLVEIAIEGKR</sequence>
<feature type="domain" description="Thiamine pyrophosphate enzyme TPP-binding" evidence="5">
    <location>
        <begin position="401"/>
        <end position="548"/>
    </location>
</feature>
<protein>
    <submittedName>
        <fullName evidence="7">Benzoylformate decarboxylase</fullName>
    </submittedName>
</protein>
<proteinExistence type="inferred from homology"/>
<organism evidence="7 8">
    <name type="scientific">Bradyrhizobium brasilense</name>
    <dbReference type="NCBI Taxonomy" id="1419277"/>
    <lineage>
        <taxon>Bacteria</taxon>
        <taxon>Pseudomonadati</taxon>
        <taxon>Pseudomonadota</taxon>
        <taxon>Alphaproteobacteria</taxon>
        <taxon>Hyphomicrobiales</taxon>
        <taxon>Nitrobacteraceae</taxon>
        <taxon>Bradyrhizobium</taxon>
    </lineage>
</organism>
<dbReference type="Proteomes" id="UP000199245">
    <property type="component" value="Unassembled WGS sequence"/>
</dbReference>
<dbReference type="PANTHER" id="PTHR18968:SF133">
    <property type="entry name" value="BENZOYLFORMATE DECARBOXYLASE"/>
    <property type="match status" value="1"/>
</dbReference>
<dbReference type="AlphaFoldDB" id="A0A1G7LB76"/>
<dbReference type="Pfam" id="PF02775">
    <property type="entry name" value="TPP_enzyme_C"/>
    <property type="match status" value="1"/>
</dbReference>
<dbReference type="InterPro" id="IPR000399">
    <property type="entry name" value="TPP-bd_CS"/>
</dbReference>
<dbReference type="Pfam" id="PF00205">
    <property type="entry name" value="TPP_enzyme_M"/>
    <property type="match status" value="1"/>
</dbReference>
<evidence type="ECO:0000313" key="8">
    <source>
        <dbReference type="Proteomes" id="UP000199245"/>
    </source>
</evidence>
<evidence type="ECO:0000313" key="7">
    <source>
        <dbReference type="EMBL" id="SDF46703.1"/>
    </source>
</evidence>
<dbReference type="InterPro" id="IPR029035">
    <property type="entry name" value="DHS-like_NAD/FAD-binding_dom"/>
</dbReference>
<dbReference type="SUPFAM" id="SSF52467">
    <property type="entry name" value="DHS-like NAD/FAD-binding domain"/>
    <property type="match status" value="1"/>
</dbReference>
<dbReference type="Gene3D" id="3.40.50.1220">
    <property type="entry name" value="TPP-binding domain"/>
    <property type="match status" value="1"/>
</dbReference>
<dbReference type="GO" id="GO:0030976">
    <property type="term" value="F:thiamine pyrophosphate binding"/>
    <property type="evidence" value="ECO:0007669"/>
    <property type="project" value="InterPro"/>
</dbReference>
<name>A0A1G7LB76_9BRAD</name>
<dbReference type="GO" id="GO:0050660">
    <property type="term" value="F:flavin adenine dinucleotide binding"/>
    <property type="evidence" value="ECO:0007669"/>
    <property type="project" value="TreeGrafter"/>
</dbReference>
<dbReference type="RefSeq" id="WP_092089703.1">
    <property type="nucleotide sequence ID" value="NZ_FMZW01000057.1"/>
</dbReference>
<dbReference type="CDD" id="cd02002">
    <property type="entry name" value="TPP_BFDC"/>
    <property type="match status" value="1"/>
</dbReference>
<feature type="domain" description="Thiamine pyrophosphate enzyme central" evidence="4">
    <location>
        <begin position="188"/>
        <end position="324"/>
    </location>
</feature>
<reference evidence="7 8" key="1">
    <citation type="submission" date="2016-10" db="EMBL/GenBank/DDBJ databases">
        <authorList>
            <person name="de Groot N.N."/>
        </authorList>
    </citation>
    <scope>NUCLEOTIDE SEQUENCE [LARGE SCALE GENOMIC DNA]</scope>
    <source>
        <strain evidence="7 8">R5</strain>
    </source>
</reference>